<proteinExistence type="predicted"/>
<dbReference type="EnsemblMetazoa" id="XM_001121188">
    <property type="protein sequence ID" value="XP_001121188"/>
    <property type="gene ID" value="LOC725328"/>
</dbReference>
<evidence type="ECO:0000313" key="3">
    <source>
        <dbReference type="Proteomes" id="UP000005203"/>
    </source>
</evidence>
<dbReference type="GO" id="GO:0005634">
    <property type="term" value="C:nucleus"/>
    <property type="evidence" value="ECO:0007669"/>
    <property type="project" value="TreeGrafter"/>
</dbReference>
<dbReference type="GO" id="GO:0030490">
    <property type="term" value="P:maturation of SSU-rRNA"/>
    <property type="evidence" value="ECO:0007669"/>
    <property type="project" value="TreeGrafter"/>
</dbReference>
<organism evidence="2">
    <name type="scientific">Apis mellifera</name>
    <name type="common">Honeybee</name>
    <dbReference type="NCBI Taxonomy" id="7460"/>
    <lineage>
        <taxon>Eukaryota</taxon>
        <taxon>Metazoa</taxon>
        <taxon>Ecdysozoa</taxon>
        <taxon>Arthropoda</taxon>
        <taxon>Hexapoda</taxon>
        <taxon>Insecta</taxon>
        <taxon>Pterygota</taxon>
        <taxon>Neoptera</taxon>
        <taxon>Endopterygota</taxon>
        <taxon>Hymenoptera</taxon>
        <taxon>Apocrita</taxon>
        <taxon>Aculeata</taxon>
        <taxon>Apoidea</taxon>
        <taxon>Anthophila</taxon>
        <taxon>Apidae</taxon>
        <taxon>Apis</taxon>
    </lineage>
</organism>
<dbReference type="Proteomes" id="UP000005203">
    <property type="component" value="Linkage group LG6"/>
</dbReference>
<keyword evidence="3" id="KW-1185">Reference proteome</keyword>
<reference evidence="4" key="2">
    <citation type="submission" date="2025-04" db="UniProtKB">
        <authorList>
            <consortium name="RefSeq"/>
        </authorList>
    </citation>
    <scope>IDENTIFICATION</scope>
    <source>
        <strain evidence="4">DH4</strain>
        <tissue evidence="4">Whole body</tissue>
    </source>
</reference>
<dbReference type="GO" id="GO:0030686">
    <property type="term" value="C:90S preribosome"/>
    <property type="evidence" value="ECO:0007669"/>
    <property type="project" value="TreeGrafter"/>
</dbReference>
<dbReference type="AlphaFoldDB" id="A0A7M7FZB1"/>
<accession>A0A7M7FZB1</accession>
<sequence>MEINNEIILLRQSVRQARICVINKLIREAKRLRTNSNEKQLEKNKNKAEKLLKEVFALKHIKDDEISKFGIVKFEYLQNILQNPQTDDGTRAMVKVVRHKSLSLRIIEFQKKFPDYNKYISWRKKKSSIKGKKGNCYTDSEKNPKRLKNNANNILKKEKKQNCFTDFPEKNSKQLKNDSSNIVEKINKENMKDADNINCIAYTPPQQTTNVEENNDSSMKISKIQDKEIQSINNDQNFKIITKIISNEATVKRFTEILQETKEQNYICKDTENQQSFNESMEFMDSSNKMDDFFLPANEVTSCSNETLFSKEKSMRSEQVNHIFNSRKNIQIENKNKLYSKKISKEKRHSRKQFMNNANFHNPNDIIQKTNTHRKQNEKNIQVEKKRKINKESTCIAEHDNLHPSWAAKKKQQNIMKQEFQGKKIKFDED</sequence>
<evidence type="ECO:0000313" key="2">
    <source>
        <dbReference type="EnsemblMetazoa" id="XP_001121188"/>
    </source>
</evidence>
<dbReference type="PANTHER" id="PTHR23325">
    <property type="entry name" value="SERUM RESPONSE FACTOR-BINDING"/>
    <property type="match status" value="1"/>
</dbReference>
<dbReference type="KEGG" id="ame:725328"/>
<dbReference type="OrthoDB" id="3364872at2759"/>
<dbReference type="RefSeq" id="XP_001121188.2">
    <property type="nucleotide sequence ID" value="XM_001121188.5"/>
</dbReference>
<evidence type="ECO:0000256" key="1">
    <source>
        <dbReference type="SAM" id="Coils"/>
    </source>
</evidence>
<dbReference type="InterPro" id="IPR037393">
    <property type="entry name" value="Bud22/SRFB1"/>
</dbReference>
<evidence type="ECO:0000313" key="4">
    <source>
        <dbReference type="RefSeq" id="XP_001121188.2"/>
    </source>
</evidence>
<dbReference type="OMA" id="GFQQNEP"/>
<keyword evidence="1" id="KW-0175">Coiled coil</keyword>
<dbReference type="PANTHER" id="PTHR23325:SF1">
    <property type="entry name" value="SERUM RESPONSE FACTOR-BINDING PROTEIN 1"/>
    <property type="match status" value="1"/>
</dbReference>
<feature type="coiled-coil region" evidence="1">
    <location>
        <begin position="22"/>
        <end position="58"/>
    </location>
</feature>
<name>A0A7M7FZB1_APIME</name>
<gene>
    <name evidence="2" type="primary">725328</name>
    <name evidence="4" type="synonym">LOC725328</name>
</gene>
<dbReference type="GeneID" id="725328"/>
<reference evidence="2" key="1">
    <citation type="submission" date="2021-01" db="UniProtKB">
        <authorList>
            <consortium name="EnsemblMetazoa"/>
        </authorList>
    </citation>
    <scope>IDENTIFICATION</scope>
    <source>
        <strain evidence="2">DH4</strain>
    </source>
</reference>
<protein>
    <submittedName>
        <fullName evidence="4">Protein bud22</fullName>
    </submittedName>
</protein>
<accession>A0A8B6XCQ5</accession>